<dbReference type="SMART" id="SM00409">
    <property type="entry name" value="IG"/>
    <property type="match status" value="1"/>
</dbReference>
<dbReference type="InterPro" id="IPR013106">
    <property type="entry name" value="Ig_V-set"/>
</dbReference>
<accession>A0A8C4Y7P9</accession>
<evidence type="ECO:0000256" key="4">
    <source>
        <dbReference type="ARBA" id="ARBA00023319"/>
    </source>
</evidence>
<evidence type="ECO:0000259" key="7">
    <source>
        <dbReference type="PROSITE" id="PS50835"/>
    </source>
</evidence>
<keyword evidence="9" id="KW-1185">Reference proteome</keyword>
<keyword evidence="4" id="KW-0393">Immunoglobulin domain</keyword>
<dbReference type="PANTHER" id="PTHR19367">
    <property type="entry name" value="T-CELL RECEPTOR ALPHA CHAIN V REGION"/>
    <property type="match status" value="1"/>
</dbReference>
<evidence type="ECO:0000256" key="5">
    <source>
        <dbReference type="ARBA" id="ARBA00043266"/>
    </source>
</evidence>
<dbReference type="SUPFAM" id="SSF48726">
    <property type="entry name" value="Immunoglobulin"/>
    <property type="match status" value="1"/>
</dbReference>
<dbReference type="InterPro" id="IPR003599">
    <property type="entry name" value="Ig_sub"/>
</dbReference>
<feature type="region of interest" description="Disordered" evidence="6">
    <location>
        <begin position="124"/>
        <end position="145"/>
    </location>
</feature>
<keyword evidence="3" id="KW-0675">Receptor</keyword>
<keyword evidence="1" id="KW-0732">Signal</keyword>
<keyword evidence="2" id="KW-1064">Adaptive immunity</keyword>
<evidence type="ECO:0000313" key="8">
    <source>
        <dbReference type="Ensembl" id="ENSGEVP00005021368.1"/>
    </source>
</evidence>
<reference evidence="8" key="1">
    <citation type="submission" date="2025-08" db="UniProtKB">
        <authorList>
            <consortium name="Ensembl"/>
        </authorList>
    </citation>
    <scope>IDENTIFICATION</scope>
</reference>
<dbReference type="GeneTree" id="ENSGT00830000128446"/>
<keyword evidence="5" id="KW-1279">T cell receptor</keyword>
<evidence type="ECO:0000313" key="9">
    <source>
        <dbReference type="Proteomes" id="UP000694390"/>
    </source>
</evidence>
<dbReference type="InterPro" id="IPR036179">
    <property type="entry name" value="Ig-like_dom_sf"/>
</dbReference>
<feature type="domain" description="Ig-like" evidence="7">
    <location>
        <begin position="8"/>
        <end position="126"/>
    </location>
</feature>
<name>A0A8C4Y7P9_9SAUR</name>
<dbReference type="FunFam" id="2.60.40.10:FF:002173">
    <property type="entry name" value="TRADV8 protein"/>
    <property type="match status" value="1"/>
</dbReference>
<dbReference type="PANTHER" id="PTHR19367:SF18">
    <property type="entry name" value="T CELL RECEPTOR ALPHA VARIABLE 16"/>
    <property type="match status" value="1"/>
</dbReference>
<dbReference type="GO" id="GO:0002250">
    <property type="term" value="P:adaptive immune response"/>
    <property type="evidence" value="ECO:0007669"/>
    <property type="project" value="UniProtKB-KW"/>
</dbReference>
<dbReference type="OrthoDB" id="8947657at2759"/>
<dbReference type="PROSITE" id="PS50835">
    <property type="entry name" value="IG_LIKE"/>
    <property type="match status" value="1"/>
</dbReference>
<keyword evidence="5" id="KW-0391">Immunity</keyword>
<reference evidence="8" key="2">
    <citation type="submission" date="2025-09" db="UniProtKB">
        <authorList>
            <consortium name="Ensembl"/>
        </authorList>
    </citation>
    <scope>IDENTIFICATION</scope>
</reference>
<sequence>MHLDVLEPEGVVSGAVVGDSIQSSEPEVSRSEGDTVTLSCSYDTSYTGAVYLYWYRQYPNRAPQYILLRGAKGSTFSDTAHFAQERFSSQSDDSSTVLNISALELADTAVYLCALRLAQGDKQKLEQTRGYEPRREERKVEQSQREAIRIERNRREHTGMDQNKSDVNRIKGREEKRGHHSNAICSVVQVRYCQTGSMHTDILTYSHTQDTLAHGVSLSLSHTHTHLHRQTHCLT</sequence>
<organism evidence="8 9">
    <name type="scientific">Gopherus evgoodei</name>
    <name type="common">Goodes thornscrub tortoise</name>
    <dbReference type="NCBI Taxonomy" id="1825980"/>
    <lineage>
        <taxon>Eukaryota</taxon>
        <taxon>Metazoa</taxon>
        <taxon>Chordata</taxon>
        <taxon>Craniata</taxon>
        <taxon>Vertebrata</taxon>
        <taxon>Euteleostomi</taxon>
        <taxon>Archelosauria</taxon>
        <taxon>Testudinata</taxon>
        <taxon>Testudines</taxon>
        <taxon>Cryptodira</taxon>
        <taxon>Durocryptodira</taxon>
        <taxon>Testudinoidea</taxon>
        <taxon>Testudinidae</taxon>
        <taxon>Gopherus</taxon>
    </lineage>
</organism>
<evidence type="ECO:0000256" key="2">
    <source>
        <dbReference type="ARBA" id="ARBA00023130"/>
    </source>
</evidence>
<dbReference type="GO" id="GO:0042101">
    <property type="term" value="C:T cell receptor complex"/>
    <property type="evidence" value="ECO:0007669"/>
    <property type="project" value="UniProtKB-KW"/>
</dbReference>
<dbReference type="AlphaFoldDB" id="A0A8C4Y7P9"/>
<evidence type="ECO:0000256" key="1">
    <source>
        <dbReference type="ARBA" id="ARBA00022729"/>
    </source>
</evidence>
<dbReference type="Proteomes" id="UP000694390">
    <property type="component" value="Unassembled WGS sequence"/>
</dbReference>
<dbReference type="Ensembl" id="ENSGEVT00005022436.1">
    <property type="protein sequence ID" value="ENSGEVP00005021368.1"/>
    <property type="gene ID" value="ENSGEVG00005015170.1"/>
</dbReference>
<evidence type="ECO:0000256" key="6">
    <source>
        <dbReference type="SAM" id="MobiDB-lite"/>
    </source>
</evidence>
<dbReference type="InterPro" id="IPR007110">
    <property type="entry name" value="Ig-like_dom"/>
</dbReference>
<proteinExistence type="predicted"/>
<dbReference type="InterPro" id="IPR013783">
    <property type="entry name" value="Ig-like_fold"/>
</dbReference>
<evidence type="ECO:0000256" key="3">
    <source>
        <dbReference type="ARBA" id="ARBA00023170"/>
    </source>
</evidence>
<dbReference type="SMART" id="SM00406">
    <property type="entry name" value="IGv"/>
    <property type="match status" value="1"/>
</dbReference>
<dbReference type="InterPro" id="IPR051287">
    <property type="entry name" value="TCR_variable_region"/>
</dbReference>
<dbReference type="Gene3D" id="2.60.40.10">
    <property type="entry name" value="Immunoglobulins"/>
    <property type="match status" value="1"/>
</dbReference>
<protein>
    <recommendedName>
        <fullName evidence="7">Ig-like domain-containing protein</fullName>
    </recommendedName>
</protein>
<dbReference type="Pfam" id="PF07686">
    <property type="entry name" value="V-set"/>
    <property type="match status" value="1"/>
</dbReference>